<dbReference type="AlphaFoldDB" id="A0AA36BJK6"/>
<dbReference type="EMBL" id="OX597830">
    <property type="protein sequence ID" value="CAI9734937.1"/>
    <property type="molecule type" value="Genomic_DNA"/>
</dbReference>
<protein>
    <submittedName>
        <fullName evidence="1">Uncharacterized protein</fullName>
    </submittedName>
</protein>
<dbReference type="Proteomes" id="UP001162480">
    <property type="component" value="Chromosome 17"/>
</dbReference>
<sequence>MVRTMVCNPKSRKSKDVSSPIYRLKYEADRCAAVITGEKVKLCILYNAKIQVEDPLEKTDTKLTMAAKDTRYQTD</sequence>
<evidence type="ECO:0000313" key="2">
    <source>
        <dbReference type="Proteomes" id="UP001162480"/>
    </source>
</evidence>
<organism evidence="1 2">
    <name type="scientific">Octopus vulgaris</name>
    <name type="common">Common octopus</name>
    <dbReference type="NCBI Taxonomy" id="6645"/>
    <lineage>
        <taxon>Eukaryota</taxon>
        <taxon>Metazoa</taxon>
        <taxon>Spiralia</taxon>
        <taxon>Lophotrochozoa</taxon>
        <taxon>Mollusca</taxon>
        <taxon>Cephalopoda</taxon>
        <taxon>Coleoidea</taxon>
        <taxon>Octopodiformes</taxon>
        <taxon>Octopoda</taxon>
        <taxon>Incirrata</taxon>
        <taxon>Octopodidae</taxon>
        <taxon>Octopus</taxon>
    </lineage>
</organism>
<evidence type="ECO:0000313" key="1">
    <source>
        <dbReference type="EMBL" id="CAI9734937.1"/>
    </source>
</evidence>
<reference evidence="1" key="1">
    <citation type="submission" date="2023-08" db="EMBL/GenBank/DDBJ databases">
        <authorList>
            <person name="Alioto T."/>
            <person name="Alioto T."/>
            <person name="Gomez Garrido J."/>
        </authorList>
    </citation>
    <scope>NUCLEOTIDE SEQUENCE</scope>
</reference>
<accession>A0AA36BJK6</accession>
<keyword evidence="2" id="KW-1185">Reference proteome</keyword>
<gene>
    <name evidence="1" type="ORF">OCTVUL_1B009271</name>
</gene>
<proteinExistence type="predicted"/>
<name>A0AA36BJK6_OCTVU</name>